<evidence type="ECO:0000313" key="1">
    <source>
        <dbReference type="EMBL" id="ACB53493.1"/>
    </source>
</evidence>
<dbReference type="AlphaFoldDB" id="B1WRQ2"/>
<accession>B1WRQ2</accession>
<dbReference type="HOGENOM" id="CLU_3389008_0_0_3"/>
<organism evidence="1 2">
    <name type="scientific">Crocosphaera subtropica (strain ATCC 51142 / BH68)</name>
    <name type="common">Cyanothece sp. (strain ATCC 51142)</name>
    <dbReference type="NCBI Taxonomy" id="43989"/>
    <lineage>
        <taxon>Bacteria</taxon>
        <taxon>Bacillati</taxon>
        <taxon>Cyanobacteriota</taxon>
        <taxon>Cyanophyceae</taxon>
        <taxon>Oscillatoriophycideae</taxon>
        <taxon>Chroococcales</taxon>
        <taxon>Aphanothecaceae</taxon>
        <taxon>Crocosphaera</taxon>
        <taxon>Crocosphaera subtropica</taxon>
    </lineage>
</organism>
<sequence>MSSRDMNSSYFYYQRSLALLCGLIDNCLYNAY</sequence>
<name>B1WRQ2_CROS5</name>
<dbReference type="KEGG" id="cyt:cce_4145"/>
<dbReference type="EMBL" id="CP000806">
    <property type="protein sequence ID" value="ACB53493.1"/>
    <property type="molecule type" value="Genomic_DNA"/>
</dbReference>
<keyword evidence="2" id="KW-1185">Reference proteome</keyword>
<dbReference type="Proteomes" id="UP000001203">
    <property type="component" value="Chromosome circular"/>
</dbReference>
<protein>
    <submittedName>
        <fullName evidence="1">Uncharacterized protein</fullName>
    </submittedName>
</protein>
<evidence type="ECO:0000313" key="2">
    <source>
        <dbReference type="Proteomes" id="UP000001203"/>
    </source>
</evidence>
<proteinExistence type="predicted"/>
<reference evidence="1 2" key="1">
    <citation type="journal article" date="2008" name="Proc. Natl. Acad. Sci. U.S.A.">
        <title>The genome of Cyanothece 51142, a unicellular diazotrophic cyanobacterium important in the marine nitrogen cycle.</title>
        <authorList>
            <person name="Welsh E.A."/>
            <person name="Liberton M."/>
            <person name="Stoeckel J."/>
            <person name="Loh T."/>
            <person name="Elvitigala T."/>
            <person name="Wang C."/>
            <person name="Wollam A."/>
            <person name="Fulton R.S."/>
            <person name="Clifton S.W."/>
            <person name="Jacobs J.M."/>
            <person name="Aurora R."/>
            <person name="Ghosh B.K."/>
            <person name="Sherman L.A."/>
            <person name="Smith R.D."/>
            <person name="Wilson R.K."/>
            <person name="Pakrasi H.B."/>
        </authorList>
    </citation>
    <scope>NUCLEOTIDE SEQUENCE [LARGE SCALE GENOMIC DNA]</scope>
    <source>
        <strain evidence="2">ATCC 51142 / BH68</strain>
    </source>
</reference>
<gene>
    <name evidence="1" type="ordered locus">cce_4145</name>
</gene>